<dbReference type="PROSITE" id="PS50110">
    <property type="entry name" value="RESPONSE_REGULATORY"/>
    <property type="match status" value="1"/>
</dbReference>
<dbReference type="InterPro" id="IPR011006">
    <property type="entry name" value="CheY-like_superfamily"/>
</dbReference>
<organism evidence="4 5">
    <name type="scientific">Gemmatirosa kalamazoonensis</name>
    <dbReference type="NCBI Taxonomy" id="861299"/>
    <lineage>
        <taxon>Bacteria</taxon>
        <taxon>Pseudomonadati</taxon>
        <taxon>Gemmatimonadota</taxon>
        <taxon>Gemmatimonadia</taxon>
        <taxon>Gemmatimonadales</taxon>
        <taxon>Gemmatimonadaceae</taxon>
        <taxon>Gemmatirosa</taxon>
    </lineage>
</organism>
<proteinExistence type="predicted"/>
<feature type="domain" description="HTH LytTR-type" evidence="3">
    <location>
        <begin position="129"/>
        <end position="233"/>
    </location>
</feature>
<dbReference type="EMBL" id="CP007128">
    <property type="protein sequence ID" value="AHG88900.1"/>
    <property type="molecule type" value="Genomic_DNA"/>
</dbReference>
<evidence type="ECO:0000259" key="3">
    <source>
        <dbReference type="PROSITE" id="PS50930"/>
    </source>
</evidence>
<dbReference type="InterPro" id="IPR046947">
    <property type="entry name" value="LytR-like"/>
</dbReference>
<dbReference type="HOGENOM" id="CLU_000445_14_1_0"/>
<dbReference type="InterPro" id="IPR007492">
    <property type="entry name" value="LytTR_DNA-bd_dom"/>
</dbReference>
<dbReference type="Gene3D" id="3.40.50.2300">
    <property type="match status" value="1"/>
</dbReference>
<reference evidence="4 5" key="1">
    <citation type="journal article" date="2014" name="Genome Announc.">
        <title>Genome Sequence and Methylome of Soil Bacterium Gemmatirosa kalamazoonensis KBS708T, a Member of the Rarely Cultivated Gemmatimonadetes Phylum.</title>
        <authorList>
            <person name="Debruyn J.M."/>
            <person name="Radosevich M."/>
            <person name="Wommack K.E."/>
            <person name="Polson S.W."/>
            <person name="Hauser L.J."/>
            <person name="Fawaz M.N."/>
            <person name="Korlach J."/>
            <person name="Tsai Y.C."/>
        </authorList>
    </citation>
    <scope>NUCLEOTIDE SEQUENCE [LARGE SCALE GENOMIC DNA]</scope>
    <source>
        <strain evidence="4 5">KBS708</strain>
    </source>
</reference>
<feature type="modified residue" description="4-aspartylphosphate" evidence="1">
    <location>
        <position position="54"/>
    </location>
</feature>
<evidence type="ECO:0000256" key="1">
    <source>
        <dbReference type="PROSITE-ProRule" id="PRU00169"/>
    </source>
</evidence>
<dbReference type="InterPro" id="IPR001789">
    <property type="entry name" value="Sig_transdc_resp-reg_receiver"/>
</dbReference>
<dbReference type="eggNOG" id="COG3279">
    <property type="taxonomic scope" value="Bacteria"/>
</dbReference>
<dbReference type="OrthoDB" id="9809318at2"/>
<dbReference type="SMART" id="SM00448">
    <property type="entry name" value="REC"/>
    <property type="match status" value="1"/>
</dbReference>
<dbReference type="SUPFAM" id="SSF52172">
    <property type="entry name" value="CheY-like"/>
    <property type="match status" value="1"/>
</dbReference>
<evidence type="ECO:0000259" key="2">
    <source>
        <dbReference type="PROSITE" id="PS50110"/>
    </source>
</evidence>
<keyword evidence="4" id="KW-0238">DNA-binding</keyword>
<protein>
    <submittedName>
        <fullName evidence="4">LytTr DNA-binding region</fullName>
    </submittedName>
</protein>
<dbReference type="PANTHER" id="PTHR37299:SF1">
    <property type="entry name" value="STAGE 0 SPORULATION PROTEIN A HOMOLOG"/>
    <property type="match status" value="1"/>
</dbReference>
<dbReference type="Proteomes" id="UP000019151">
    <property type="component" value="Chromosome"/>
</dbReference>
<dbReference type="AlphaFoldDB" id="W0REZ5"/>
<dbReference type="Pfam" id="PF04397">
    <property type="entry name" value="LytTR"/>
    <property type="match status" value="1"/>
</dbReference>
<dbReference type="STRING" id="861299.J421_1363"/>
<dbReference type="GO" id="GO:0003677">
    <property type="term" value="F:DNA binding"/>
    <property type="evidence" value="ECO:0007669"/>
    <property type="project" value="UniProtKB-KW"/>
</dbReference>
<dbReference type="GO" id="GO:0000156">
    <property type="term" value="F:phosphorelay response regulator activity"/>
    <property type="evidence" value="ECO:0007669"/>
    <property type="project" value="InterPro"/>
</dbReference>
<dbReference type="FunCoup" id="W0REZ5">
    <property type="interactions" value="185"/>
</dbReference>
<keyword evidence="1" id="KW-0597">Phosphoprotein</keyword>
<feature type="domain" description="Response regulatory" evidence="2">
    <location>
        <begin position="3"/>
        <end position="116"/>
    </location>
</feature>
<dbReference type="Pfam" id="PF00072">
    <property type="entry name" value="Response_reg"/>
    <property type="match status" value="1"/>
</dbReference>
<dbReference type="InParanoid" id="W0REZ5"/>
<dbReference type="SMART" id="SM00850">
    <property type="entry name" value="LytTR"/>
    <property type="match status" value="1"/>
</dbReference>
<accession>W0REZ5</accession>
<evidence type="ECO:0000313" key="4">
    <source>
        <dbReference type="EMBL" id="AHG88900.1"/>
    </source>
</evidence>
<dbReference type="RefSeq" id="WP_025410423.1">
    <property type="nucleotide sequence ID" value="NZ_CP007128.1"/>
</dbReference>
<name>W0REZ5_9BACT</name>
<dbReference type="KEGG" id="gba:J421_1363"/>
<dbReference type="PROSITE" id="PS50930">
    <property type="entry name" value="HTH_LYTTR"/>
    <property type="match status" value="1"/>
</dbReference>
<gene>
    <name evidence="4" type="ORF">J421_1363</name>
</gene>
<dbReference type="PANTHER" id="PTHR37299">
    <property type="entry name" value="TRANSCRIPTIONAL REGULATOR-RELATED"/>
    <property type="match status" value="1"/>
</dbReference>
<dbReference type="Gene3D" id="2.40.50.1020">
    <property type="entry name" value="LytTr DNA-binding domain"/>
    <property type="match status" value="1"/>
</dbReference>
<evidence type="ECO:0000313" key="5">
    <source>
        <dbReference type="Proteomes" id="UP000019151"/>
    </source>
</evidence>
<sequence length="236" mass="26550">MIRTVIADDEPLARRGVRQLLAPHRDVTVVAEARNGEEALRVLRACRPDLVFLDVQMPELDGFGVLRELGPGFVPAVVFLTAYDTFAVRAFDARALDYLVKPVEEARFLDAMERARERLRGAAPTPRRLLVPVAGGELLLDLDEIDWIEADDYYAAVHARGRRHLLRESLASLAERLDASRFVRAHRSAIVNIDRVRELRAESSGETVLVLRDGTRVPVSRRRREVVVDAIRRSSG</sequence>
<keyword evidence="5" id="KW-1185">Reference proteome</keyword>